<dbReference type="EMBL" id="MHCC01000003">
    <property type="protein sequence ID" value="OGY14069.1"/>
    <property type="molecule type" value="Genomic_DNA"/>
</dbReference>
<gene>
    <name evidence="1" type="ORF">A3A77_03790</name>
</gene>
<organism evidence="1 2">
    <name type="scientific">Candidatus Blackburnbacteria bacterium RIFCSPLOWO2_01_FULL_40_20</name>
    <dbReference type="NCBI Taxonomy" id="1797519"/>
    <lineage>
        <taxon>Bacteria</taxon>
        <taxon>Candidatus Blackburniibacteriota</taxon>
    </lineage>
</organism>
<sequence>MDLLRAALGLHRGSARMAEVFKKEALKRIEELEGQSSNPYIDMLVNKTRIVLESDRERTAEDLLMYSILFRNFVQKIEVDKLFV</sequence>
<dbReference type="Proteomes" id="UP000178659">
    <property type="component" value="Unassembled WGS sequence"/>
</dbReference>
<evidence type="ECO:0000313" key="2">
    <source>
        <dbReference type="Proteomes" id="UP000178659"/>
    </source>
</evidence>
<evidence type="ECO:0000313" key="1">
    <source>
        <dbReference type="EMBL" id="OGY14069.1"/>
    </source>
</evidence>
<reference evidence="1 2" key="1">
    <citation type="journal article" date="2016" name="Nat. Commun.">
        <title>Thousands of microbial genomes shed light on interconnected biogeochemical processes in an aquifer system.</title>
        <authorList>
            <person name="Anantharaman K."/>
            <person name="Brown C.T."/>
            <person name="Hug L.A."/>
            <person name="Sharon I."/>
            <person name="Castelle C.J."/>
            <person name="Probst A.J."/>
            <person name="Thomas B.C."/>
            <person name="Singh A."/>
            <person name="Wilkins M.J."/>
            <person name="Karaoz U."/>
            <person name="Brodie E.L."/>
            <person name="Williams K.H."/>
            <person name="Hubbard S.S."/>
            <person name="Banfield J.F."/>
        </authorList>
    </citation>
    <scope>NUCLEOTIDE SEQUENCE [LARGE SCALE GENOMIC DNA]</scope>
</reference>
<name>A0A1G1VFC2_9BACT</name>
<accession>A0A1G1VFC2</accession>
<comment type="caution">
    <text evidence="1">The sequence shown here is derived from an EMBL/GenBank/DDBJ whole genome shotgun (WGS) entry which is preliminary data.</text>
</comment>
<protein>
    <submittedName>
        <fullName evidence="1">Uncharacterized protein</fullName>
    </submittedName>
</protein>
<dbReference type="AlphaFoldDB" id="A0A1G1VFC2"/>
<proteinExistence type="predicted"/>